<dbReference type="Gene3D" id="3.40.630.30">
    <property type="match status" value="1"/>
</dbReference>
<dbReference type="SUPFAM" id="SSF55729">
    <property type="entry name" value="Acyl-CoA N-acyltransferases (Nat)"/>
    <property type="match status" value="1"/>
</dbReference>
<dbReference type="OrthoDB" id="9776898at2"/>
<dbReference type="RefSeq" id="WP_114614084.1">
    <property type="nucleotide sequence ID" value="NZ_QFWX01000006.1"/>
</dbReference>
<dbReference type="GO" id="GO:0016740">
    <property type="term" value="F:transferase activity"/>
    <property type="evidence" value="ECO:0007669"/>
    <property type="project" value="UniProtKB-KW"/>
</dbReference>
<reference evidence="2" key="1">
    <citation type="submission" date="2018-05" db="EMBL/GenBank/DDBJ databases">
        <authorList>
            <person name="Lu D."/>
        </authorList>
    </citation>
    <scope>NUCLEOTIDE SEQUENCE [LARGE SCALE GENOMIC DNA]</scope>
    <source>
        <strain evidence="2">F01</strain>
    </source>
</reference>
<proteinExistence type="predicted"/>
<comment type="caution">
    <text evidence="1">The sequence shown here is derived from an EMBL/GenBank/DDBJ whole genome shotgun (WGS) entry which is preliminary data.</text>
</comment>
<keyword evidence="2" id="KW-1185">Reference proteome</keyword>
<dbReference type="EMBL" id="QFWX01000006">
    <property type="protein sequence ID" value="PXX89870.1"/>
    <property type="molecule type" value="Genomic_DNA"/>
</dbReference>
<sequence length="389" mass="44996">MPESGPPELTIRTVHSIADIEPEDWHKLSGTDSPFLRHDFLLSLEASGCTTAATGWRPCHLMFYLNGQLAGTAPAYLKTHSMGEYVFDWAWADAYQRYGMNYYPKLLVAIPFTPCQGPRLLFSGALRGWMTPERMHLALDSVIEELGAHSWHLLFPDPKDQELMGMEEELHRVGCQFHWYNHGYQTFDDFLARLTSRKRKSIRKERRQVADQGISFRRYSGRDIPDHVLSAFYVFYQATYLKRGQRPYLNSDFFHQLRETQPEQLHIIMAARDGQMIAGALFLQGEDTLYGRYWGCLEEFDHLHFETCYYQGIELAIEQALTRFDAGAQGEHKLVRGFEPVITHSWHGIPHPGFREAIARFIQEETEHVMAYAEDALDALPFRQGEPDQ</sequence>
<protein>
    <submittedName>
        <fullName evidence="1">GNAT family N-acetyltransferase</fullName>
    </submittedName>
</protein>
<organism evidence="1 2">
    <name type="scientific">Marinobacter vulgaris</name>
    <dbReference type="NCBI Taxonomy" id="1928331"/>
    <lineage>
        <taxon>Bacteria</taxon>
        <taxon>Pseudomonadati</taxon>
        <taxon>Pseudomonadota</taxon>
        <taxon>Gammaproteobacteria</taxon>
        <taxon>Pseudomonadales</taxon>
        <taxon>Marinobacteraceae</taxon>
        <taxon>Marinobacter</taxon>
    </lineage>
</organism>
<name>A0A2V3ZIE5_9GAMM</name>
<accession>A0A2V3ZIE5</accession>
<dbReference type="InterPro" id="IPR007434">
    <property type="entry name" value="FemAB-like"/>
</dbReference>
<dbReference type="PANTHER" id="PTHR47017">
    <property type="entry name" value="ACYL-COA"/>
    <property type="match status" value="1"/>
</dbReference>
<keyword evidence="1" id="KW-0808">Transferase</keyword>
<evidence type="ECO:0000313" key="1">
    <source>
        <dbReference type="EMBL" id="PXX89870.1"/>
    </source>
</evidence>
<reference evidence="1 2" key="2">
    <citation type="submission" date="2018-06" db="EMBL/GenBank/DDBJ databases">
        <title>Marinobactersediminissp. nov, a moderately halophilic bacterium isolated from marine solar saltern.</title>
        <authorList>
            <person name="Zhang Y."/>
        </authorList>
    </citation>
    <scope>NUCLEOTIDE SEQUENCE [LARGE SCALE GENOMIC DNA]</scope>
    <source>
        <strain evidence="1 2">F01</strain>
    </source>
</reference>
<dbReference type="Proteomes" id="UP000253987">
    <property type="component" value="Unassembled WGS sequence"/>
</dbReference>
<dbReference type="AlphaFoldDB" id="A0A2V3ZIE5"/>
<dbReference type="InterPro" id="IPR016181">
    <property type="entry name" value="Acyl_CoA_acyltransferase"/>
</dbReference>
<evidence type="ECO:0000313" key="2">
    <source>
        <dbReference type="Proteomes" id="UP000253987"/>
    </source>
</evidence>
<dbReference type="Pfam" id="PF04339">
    <property type="entry name" value="FemAB_like"/>
    <property type="match status" value="1"/>
</dbReference>
<dbReference type="PANTHER" id="PTHR47017:SF1">
    <property type="entry name" value="ACYL-COA"/>
    <property type="match status" value="1"/>
</dbReference>
<gene>
    <name evidence="1" type="ORF">DIT71_14345</name>
</gene>